<evidence type="ECO:0000259" key="2">
    <source>
        <dbReference type="PROSITE" id="PS51038"/>
    </source>
</evidence>
<dbReference type="InterPro" id="IPR036575">
    <property type="entry name" value="TFIIS_cen_dom_sf"/>
</dbReference>
<dbReference type="GO" id="GO:0001217">
    <property type="term" value="F:DNA-binding transcription repressor activity"/>
    <property type="evidence" value="ECO:0000318"/>
    <property type="project" value="GO_Central"/>
</dbReference>
<dbReference type="OrthoDB" id="1922186at2759"/>
<dbReference type="Pfam" id="PF07500">
    <property type="entry name" value="TFIIS_M"/>
    <property type="match status" value="1"/>
</dbReference>
<feature type="domain" description="BAH" evidence="2">
    <location>
        <begin position="151"/>
        <end position="263"/>
    </location>
</feature>
<proteinExistence type="predicted"/>
<organism evidence="4">
    <name type="scientific">Brachypodium distachyon</name>
    <name type="common">Purple false brome</name>
    <name type="synonym">Trachynia distachya</name>
    <dbReference type="NCBI Taxonomy" id="15368"/>
    <lineage>
        <taxon>Eukaryota</taxon>
        <taxon>Viridiplantae</taxon>
        <taxon>Streptophyta</taxon>
        <taxon>Embryophyta</taxon>
        <taxon>Tracheophyta</taxon>
        <taxon>Spermatophyta</taxon>
        <taxon>Magnoliopsida</taxon>
        <taxon>Liliopsida</taxon>
        <taxon>Poales</taxon>
        <taxon>Poaceae</taxon>
        <taxon>BOP clade</taxon>
        <taxon>Pooideae</taxon>
        <taxon>Stipodae</taxon>
        <taxon>Brachypodieae</taxon>
        <taxon>Brachypodium</taxon>
    </lineage>
</organism>
<dbReference type="GeneID" id="100841016"/>
<dbReference type="Pfam" id="PF01426">
    <property type="entry name" value="BAH"/>
    <property type="match status" value="1"/>
</dbReference>
<dbReference type="EnsemblPlants" id="KQK04528">
    <property type="protein sequence ID" value="KQK04528"/>
    <property type="gene ID" value="BRADI_2g14070v3"/>
</dbReference>
<dbReference type="Proteomes" id="UP000008810">
    <property type="component" value="Chromosome 2"/>
</dbReference>
<evidence type="ECO:0000313" key="5">
    <source>
        <dbReference type="EnsemblPlants" id="KQK04528"/>
    </source>
</evidence>
<feature type="compositionally biased region" description="Basic and acidic residues" evidence="1">
    <location>
        <begin position="43"/>
        <end position="55"/>
    </location>
</feature>
<feature type="compositionally biased region" description="Acidic residues" evidence="1">
    <location>
        <begin position="111"/>
        <end position="121"/>
    </location>
</feature>
<gene>
    <name evidence="5" type="primary">LOC100841016</name>
    <name evidence="4" type="ORF">BRADI_2g14070v3</name>
</gene>
<dbReference type="PANTHER" id="PTHR46871">
    <property type="entry name" value="BROMO-ADJACENT HOMOLOGY (BAH) DOMAIN-CONTAINING PROTEIN"/>
    <property type="match status" value="1"/>
</dbReference>
<dbReference type="EMBL" id="CM000881">
    <property type="protein sequence ID" value="KQK04528.1"/>
    <property type="molecule type" value="Genomic_DNA"/>
</dbReference>
<evidence type="ECO:0000259" key="3">
    <source>
        <dbReference type="PROSITE" id="PS51321"/>
    </source>
</evidence>
<dbReference type="RefSeq" id="XP_024316015.1">
    <property type="nucleotide sequence ID" value="XM_024460247.1"/>
</dbReference>
<feature type="compositionally biased region" description="Basic and acidic residues" evidence="1">
    <location>
        <begin position="63"/>
        <end position="83"/>
    </location>
</feature>
<dbReference type="PROSITE" id="PS51038">
    <property type="entry name" value="BAH"/>
    <property type="match status" value="1"/>
</dbReference>
<dbReference type="GO" id="GO:0006351">
    <property type="term" value="P:DNA-templated transcription"/>
    <property type="evidence" value="ECO:0007669"/>
    <property type="project" value="InterPro"/>
</dbReference>
<accession>A0A0Q3FYR2</accession>
<dbReference type="Gene3D" id="2.30.30.490">
    <property type="match status" value="1"/>
</dbReference>
<feature type="region of interest" description="Disordered" evidence="1">
    <location>
        <begin position="288"/>
        <end position="331"/>
    </location>
</feature>
<keyword evidence="6" id="KW-1185">Reference proteome</keyword>
<dbReference type="GO" id="GO:0140566">
    <property type="term" value="F:histone reader activity"/>
    <property type="evidence" value="ECO:0000318"/>
    <property type="project" value="GO_Central"/>
</dbReference>
<dbReference type="PROSITE" id="PS51321">
    <property type="entry name" value="TFIIS_CENTRAL"/>
    <property type="match status" value="1"/>
</dbReference>
<evidence type="ECO:0008006" key="7">
    <source>
        <dbReference type="Google" id="ProtNLM"/>
    </source>
</evidence>
<feature type="compositionally biased region" description="Basic and acidic residues" evidence="1">
    <location>
        <begin position="94"/>
        <end position="110"/>
    </location>
</feature>
<dbReference type="SUPFAM" id="SSF46942">
    <property type="entry name" value="Elongation factor TFIIS domain 2"/>
    <property type="match status" value="1"/>
</dbReference>
<evidence type="ECO:0000313" key="4">
    <source>
        <dbReference type="EMBL" id="KQK04528.1"/>
    </source>
</evidence>
<sequence length="543" mass="61807">MGKRRRPRMQYTSDDDDDDGGGGHNAAPEIPKTIKPTVVPDSSRPDKQQRRHTDELVEEGEHENDLVAARRNEEEERREDAHTLHRGGSRKPGRSAEDINEELKEKKAEGAEEEEEDEDGPDAVPVGKPVKVTDKGNAQRKHYDAFECEGNTYKLWDTAMFVPELENQKPYVGIIKDIHKIGGSLSVTAQWFYRPEEADEDGGEPRELFYSSHIDEVPAGSVMHTCMVHFIPQHKQVPSMKEHPGFIVQKVYDHIKEKLWDVADKDYLDNMQHEVDLLVKETMDRIGELPDRDPEDIPGSNADKFSSKFSGGLRKRPVNPKDGPTTGTSQQFVKADTPWNYNLNNYAILERYKAITGNPSRDRWIDKFVDTILTPCKNDTENSYPPNVVVQIVASLERSAFEAFYADFQKYNQKMRTLLFNIKENSVLRKQLMNKELDPVALLTMAPAELKAGLMPAEITPETEEPRQLQMTESRCKGCAEKNVGITELFLANRGGRYKVYIPNTCTRGNLQNYPMHGFRLECLSCGLSWFAFRDDISLRSSS</sequence>
<dbReference type="ExpressionAtlas" id="A0A0Q3FYR2">
    <property type="expression patterns" value="baseline"/>
</dbReference>
<evidence type="ECO:0000256" key="1">
    <source>
        <dbReference type="SAM" id="MobiDB-lite"/>
    </source>
</evidence>
<dbReference type="Gene3D" id="1.10.472.30">
    <property type="entry name" value="Transcription elongation factor S-II, central domain"/>
    <property type="match status" value="1"/>
</dbReference>
<dbReference type="GO" id="GO:0045814">
    <property type="term" value="P:negative regulation of gene expression, epigenetic"/>
    <property type="evidence" value="ECO:0000318"/>
    <property type="project" value="GO_Central"/>
</dbReference>
<evidence type="ECO:0000313" key="6">
    <source>
        <dbReference type="Proteomes" id="UP000008810"/>
    </source>
</evidence>
<dbReference type="PANTHER" id="PTHR46871:SF3">
    <property type="entry name" value="BAH DOMAIN-CONTAINING PROTEIN"/>
    <property type="match status" value="1"/>
</dbReference>
<dbReference type="InterPro" id="IPR043151">
    <property type="entry name" value="BAH_sf"/>
</dbReference>
<dbReference type="SMART" id="SM00510">
    <property type="entry name" value="TFS2M"/>
    <property type="match status" value="1"/>
</dbReference>
<reference evidence="4" key="2">
    <citation type="submission" date="2017-06" db="EMBL/GenBank/DDBJ databases">
        <title>WGS assembly of Brachypodium distachyon.</title>
        <authorList>
            <consortium name="The International Brachypodium Initiative"/>
            <person name="Lucas S."/>
            <person name="Harmon-Smith M."/>
            <person name="Lail K."/>
            <person name="Tice H."/>
            <person name="Grimwood J."/>
            <person name="Bruce D."/>
            <person name="Barry K."/>
            <person name="Shu S."/>
            <person name="Lindquist E."/>
            <person name="Wang M."/>
            <person name="Pitluck S."/>
            <person name="Vogel J.P."/>
            <person name="Garvin D.F."/>
            <person name="Mockler T.C."/>
            <person name="Schmutz J."/>
            <person name="Rokhsar D."/>
            <person name="Bevan M.W."/>
        </authorList>
    </citation>
    <scope>NUCLEOTIDE SEQUENCE</scope>
    <source>
        <strain evidence="4">Bd21</strain>
    </source>
</reference>
<feature type="domain" description="TFIIS central" evidence="3">
    <location>
        <begin position="360"/>
        <end position="478"/>
    </location>
</feature>
<dbReference type="SMART" id="SM00439">
    <property type="entry name" value="BAH"/>
    <property type="match status" value="1"/>
</dbReference>
<protein>
    <recommendedName>
        <fullName evidence="7">BAH domain-containing protein</fullName>
    </recommendedName>
</protein>
<dbReference type="InterPro" id="IPR003618">
    <property type="entry name" value="TFIIS_cen_dom"/>
</dbReference>
<dbReference type="GO" id="GO:0003682">
    <property type="term" value="F:chromatin binding"/>
    <property type="evidence" value="ECO:0007669"/>
    <property type="project" value="InterPro"/>
</dbReference>
<feature type="compositionally biased region" description="Basic residues" evidence="1">
    <location>
        <begin position="84"/>
        <end position="93"/>
    </location>
</feature>
<dbReference type="Gramene" id="KQK04528">
    <property type="protein sequence ID" value="KQK04528"/>
    <property type="gene ID" value="BRADI_2g14070v3"/>
</dbReference>
<dbReference type="AlphaFoldDB" id="A0A0Q3FYR2"/>
<name>A0A0Q3FYR2_BRADI</name>
<reference evidence="4 5" key="1">
    <citation type="journal article" date="2010" name="Nature">
        <title>Genome sequencing and analysis of the model grass Brachypodium distachyon.</title>
        <authorList>
            <consortium name="International Brachypodium Initiative"/>
        </authorList>
    </citation>
    <scope>NUCLEOTIDE SEQUENCE [LARGE SCALE GENOMIC DNA]</scope>
    <source>
        <strain evidence="4 5">Bd21</strain>
    </source>
</reference>
<reference evidence="5" key="3">
    <citation type="submission" date="2018-08" db="UniProtKB">
        <authorList>
            <consortium name="EnsemblPlants"/>
        </authorList>
    </citation>
    <scope>IDENTIFICATION</scope>
    <source>
        <strain evidence="5">cv. Bd21</strain>
    </source>
</reference>
<dbReference type="InterPro" id="IPR001025">
    <property type="entry name" value="BAH_dom"/>
</dbReference>
<feature type="region of interest" description="Disordered" evidence="1">
    <location>
        <begin position="1"/>
        <end position="132"/>
    </location>
</feature>